<organism evidence="2 3">
    <name type="scientific">Triticum urartu</name>
    <name type="common">Red wild einkorn</name>
    <name type="synonym">Crithodium urartu</name>
    <dbReference type="NCBI Taxonomy" id="4572"/>
    <lineage>
        <taxon>Eukaryota</taxon>
        <taxon>Viridiplantae</taxon>
        <taxon>Streptophyta</taxon>
        <taxon>Embryophyta</taxon>
        <taxon>Tracheophyta</taxon>
        <taxon>Spermatophyta</taxon>
        <taxon>Magnoliopsida</taxon>
        <taxon>Liliopsida</taxon>
        <taxon>Poales</taxon>
        <taxon>Poaceae</taxon>
        <taxon>BOP clade</taxon>
        <taxon>Pooideae</taxon>
        <taxon>Triticodae</taxon>
        <taxon>Triticeae</taxon>
        <taxon>Triticinae</taxon>
        <taxon>Triticum</taxon>
    </lineage>
</organism>
<name>A0A8R7UYB2_TRIUA</name>
<proteinExistence type="predicted"/>
<dbReference type="AlphaFoldDB" id="A0A8R7UYB2"/>
<evidence type="ECO:0000259" key="1">
    <source>
        <dbReference type="PROSITE" id="PS50086"/>
    </source>
</evidence>
<dbReference type="InterPro" id="IPR035969">
    <property type="entry name" value="Rab-GAP_TBC_sf"/>
</dbReference>
<reference evidence="2" key="2">
    <citation type="submission" date="2018-03" db="EMBL/GenBank/DDBJ databases">
        <title>The Triticum urartu genome reveals the dynamic nature of wheat genome evolution.</title>
        <authorList>
            <person name="Ling H."/>
            <person name="Ma B."/>
            <person name="Shi X."/>
            <person name="Liu H."/>
            <person name="Dong L."/>
            <person name="Sun H."/>
            <person name="Cao Y."/>
            <person name="Gao Q."/>
            <person name="Zheng S."/>
            <person name="Li Y."/>
            <person name="Yu Y."/>
            <person name="Du H."/>
            <person name="Qi M."/>
            <person name="Li Y."/>
            <person name="Yu H."/>
            <person name="Cui Y."/>
            <person name="Wang N."/>
            <person name="Chen C."/>
            <person name="Wu H."/>
            <person name="Zhao Y."/>
            <person name="Zhang J."/>
            <person name="Li Y."/>
            <person name="Zhou W."/>
            <person name="Zhang B."/>
            <person name="Hu W."/>
            <person name="Eijk M."/>
            <person name="Tang J."/>
            <person name="Witsenboer H."/>
            <person name="Zhao S."/>
            <person name="Li Z."/>
            <person name="Zhang A."/>
            <person name="Wang D."/>
            <person name="Liang C."/>
        </authorList>
    </citation>
    <scope>NUCLEOTIDE SEQUENCE [LARGE SCALE GENOMIC DNA]</scope>
    <source>
        <strain evidence="2">cv. G1812</strain>
    </source>
</reference>
<reference evidence="2" key="3">
    <citation type="submission" date="2022-06" db="UniProtKB">
        <authorList>
            <consortium name="EnsemblPlants"/>
        </authorList>
    </citation>
    <scope>IDENTIFICATION</scope>
</reference>
<dbReference type="PROSITE" id="PS50086">
    <property type="entry name" value="TBC_RABGAP"/>
    <property type="match status" value="1"/>
</dbReference>
<dbReference type="Proteomes" id="UP000015106">
    <property type="component" value="Chromosome 6"/>
</dbReference>
<feature type="domain" description="Rab-GAP TBC" evidence="1">
    <location>
        <begin position="1"/>
        <end position="90"/>
    </location>
</feature>
<dbReference type="EnsemblPlants" id="TuG1812G0600003343.01.T03">
    <property type="protein sequence ID" value="TuG1812G0600003343.01.T03.cds291082"/>
    <property type="gene ID" value="TuG1812G0600003343.01"/>
</dbReference>
<dbReference type="Gramene" id="TuG1812G0600003343.01.T03">
    <property type="protein sequence ID" value="TuG1812G0600003343.01.T03.cds291082"/>
    <property type="gene ID" value="TuG1812G0600003343.01"/>
</dbReference>
<accession>A0A8R7UYB2</accession>
<dbReference type="InterPro" id="IPR000195">
    <property type="entry name" value="Rab-GAP-TBC_dom"/>
</dbReference>
<keyword evidence="3" id="KW-1185">Reference proteome</keyword>
<reference evidence="3" key="1">
    <citation type="journal article" date="2013" name="Nature">
        <title>Draft genome of the wheat A-genome progenitor Triticum urartu.</title>
        <authorList>
            <person name="Ling H.Q."/>
            <person name="Zhao S."/>
            <person name="Liu D."/>
            <person name="Wang J."/>
            <person name="Sun H."/>
            <person name="Zhang C."/>
            <person name="Fan H."/>
            <person name="Li D."/>
            <person name="Dong L."/>
            <person name="Tao Y."/>
            <person name="Gao C."/>
            <person name="Wu H."/>
            <person name="Li Y."/>
            <person name="Cui Y."/>
            <person name="Guo X."/>
            <person name="Zheng S."/>
            <person name="Wang B."/>
            <person name="Yu K."/>
            <person name="Liang Q."/>
            <person name="Yang W."/>
            <person name="Lou X."/>
            <person name="Chen J."/>
            <person name="Feng M."/>
            <person name="Jian J."/>
            <person name="Zhang X."/>
            <person name="Luo G."/>
            <person name="Jiang Y."/>
            <person name="Liu J."/>
            <person name="Wang Z."/>
            <person name="Sha Y."/>
            <person name="Zhang B."/>
            <person name="Wu H."/>
            <person name="Tang D."/>
            <person name="Shen Q."/>
            <person name="Xue P."/>
            <person name="Zou S."/>
            <person name="Wang X."/>
            <person name="Liu X."/>
            <person name="Wang F."/>
            <person name="Yang Y."/>
            <person name="An X."/>
            <person name="Dong Z."/>
            <person name="Zhang K."/>
            <person name="Zhang X."/>
            <person name="Luo M.C."/>
            <person name="Dvorak J."/>
            <person name="Tong Y."/>
            <person name="Wang J."/>
            <person name="Yang H."/>
            <person name="Li Z."/>
            <person name="Wang D."/>
            <person name="Zhang A."/>
            <person name="Wang J."/>
        </authorList>
    </citation>
    <scope>NUCLEOTIDE SEQUENCE</scope>
    <source>
        <strain evidence="3">cv. G1812</strain>
    </source>
</reference>
<dbReference type="SUPFAM" id="SSF47923">
    <property type="entry name" value="Ypt/Rab-GAP domain of gyp1p"/>
    <property type="match status" value="1"/>
</dbReference>
<sequence length="90" mass="10793">MSDLVSPFVVLYEDDADAFWCFEMLLRRMVICIYVKLYCRLVFLHDLIHDINFVASQHENFHLKGPTGVMKRLEALWKIMELTDREVINW</sequence>
<evidence type="ECO:0000313" key="3">
    <source>
        <dbReference type="Proteomes" id="UP000015106"/>
    </source>
</evidence>
<protein>
    <recommendedName>
        <fullName evidence="1">Rab-GAP TBC domain-containing protein</fullName>
    </recommendedName>
</protein>
<evidence type="ECO:0000313" key="2">
    <source>
        <dbReference type="EnsemblPlants" id="TuG1812G0600003343.01.T03.cds291082"/>
    </source>
</evidence>